<dbReference type="Gene3D" id="2.60.40.150">
    <property type="entry name" value="C2 domain"/>
    <property type="match status" value="1"/>
</dbReference>
<evidence type="ECO:0000256" key="1">
    <source>
        <dbReference type="SAM" id="MobiDB-lite"/>
    </source>
</evidence>
<dbReference type="SMART" id="SM00239">
    <property type="entry name" value="C2"/>
    <property type="match status" value="1"/>
</dbReference>
<sequence length="1373" mass="156122">MSTASRPSGQPSRRLHNNGNNTSTRTRTPSRVRGQNVVVDHEEARSFALRTAYLHYLLQPKAKRKQYVSPPTKQPARSHISVGQLLQEYGSGGSSSQKLPHGFATLLLDRFGGVLTGTETLPGFNDAAVKRSFAEAYTAFSEKTFRKNMEKERKFEPLVLIFYSSATKAAQKGRAPDDESWKMLPDRHLAMFVRLATKILCDHGHDRDRPELVTRLNSLETKLLTNDQNLVDSGSDGVGTTIEVVVPLSYDVKDMPMVQVVVAIFGLSLSEVQSEINDHRQVWSEEAALQDLKSYQLRLNSNGSGALGSQEFDVEDAFEEWKKSEAPHLSQMMHSILMAKPELARRSTNRPDRPVPTRSASMFVDDQAYADLGRLLTTADDSVLGFDPAASLSRLSMIAEPSTIRPVEEPGYTFVPPDPRAIFKYILQQAMTFDQLHADPEVDYQPLSRPSLELMTELCVRWRIPQFSRLIALLEVATRKFLDREIIPEELDAVFDFVKSPLPEPKKPPPMSQYAVPLNEISSSRWTIHDFAVYQHTLRSLHDALLRELYDLMEQCYDTKPPRISAVLCILQQHVENDATFSIKAATMTSFTEHLREGLRESAAEVYRQYMEKEIPAHKEEWEFGHVVKLGKSVAKLCDRIRKRYNKLPTIMGVNPLEVLVQEAFPSFEKDAGAIIEAIMRRVGETGDEIDIQDGFELYGELVEIRRIHRESLPDVPFEFDVETLLVDFVWRWICAAETRMTEFVEQAIKQDQFQVRAENPEDIARDSERHSVSIIDLFMLLNQTIDRVFALQWDSDEHHARFMTALARAVSIGIGHYCDVVDQRFIKEMDRPSAEELSSQTRSTQEKWMQLAKDAWSSKGKYEPFQFYPESFVKLNNIEYAMQELDKLEKSMNSEACASVLERIDGPKKKVRKPSKYTFTIKVMEAEDLKACDASGYSDPYVVFGDEYQKRLHKTRIIHRNLNPRWDESFEVTVQGPVNVTCTIWDYDTFGDHDYVGRTSLKLDPAHFGDYLPREFWLDLDSQGRLLIRVSMEGERDDIQFHFGKAFRHLKRTERDMVRKITDKLTAQINSTLSRETLRSLVGTGGIGASVTSLWKRRTSTAPAMTADQVEGALAPLFAYFDENFAIMKQTLTEATMTAVMTRLWKEVLMTIENLLVPPLSEKPSTKKPLTRKELDVVYRWLEMLFDFFNARDEESGEQLGVPSEVLKSPKWHELASLNFFYFEDSNGLIRESERIASAAAQQAQTALQRQGAPQNRMSAPAGFGASFGGAGAFASMGTIKRGKSIMMSRNLGTMRQAKEAKRREAQADPSDDMILRILRMRPEAGNYLKERHRQKERQATTAAAALIVKNSVLQGWNAGGGQFGRNNLPRR</sequence>
<evidence type="ECO:0000259" key="4">
    <source>
        <dbReference type="PROSITE" id="PS51259"/>
    </source>
</evidence>
<dbReference type="InterPro" id="IPR035892">
    <property type="entry name" value="C2_domain_sf"/>
</dbReference>
<gene>
    <name evidence="5" type="ORF">DCS_05214</name>
</gene>
<feature type="domain" description="MHD2" evidence="4">
    <location>
        <begin position="1112"/>
        <end position="1234"/>
    </location>
</feature>
<proteinExistence type="predicted"/>
<dbReference type="InterPro" id="IPR014772">
    <property type="entry name" value="Munc13_dom-2"/>
</dbReference>
<dbReference type="Proteomes" id="UP000076580">
    <property type="component" value="Chromosome 02"/>
</dbReference>
<dbReference type="InParanoid" id="A0A151GME8"/>
<dbReference type="PROSITE" id="PS51259">
    <property type="entry name" value="MHD2"/>
    <property type="match status" value="1"/>
</dbReference>
<dbReference type="Gene3D" id="1.20.58.1100">
    <property type="match status" value="1"/>
</dbReference>
<dbReference type="STRING" id="98403.A0A151GME8"/>
<evidence type="ECO:0000313" key="5">
    <source>
        <dbReference type="EMBL" id="KYK58201.1"/>
    </source>
</evidence>
<dbReference type="InterPro" id="IPR052811">
    <property type="entry name" value="Glucose_resp_signaling"/>
</dbReference>
<evidence type="ECO:0000259" key="3">
    <source>
        <dbReference type="PROSITE" id="PS51258"/>
    </source>
</evidence>
<feature type="domain" description="MHD1" evidence="3">
    <location>
        <begin position="696"/>
        <end position="822"/>
    </location>
</feature>
<evidence type="ECO:0000259" key="2">
    <source>
        <dbReference type="PROSITE" id="PS50004"/>
    </source>
</evidence>
<feature type="compositionally biased region" description="Polar residues" evidence="1">
    <location>
        <begin position="1"/>
        <end position="11"/>
    </location>
</feature>
<dbReference type="InterPro" id="IPR000008">
    <property type="entry name" value="C2_dom"/>
</dbReference>
<dbReference type="Gene3D" id="1.10.357.50">
    <property type="match status" value="1"/>
</dbReference>
<reference evidence="5 6" key="1">
    <citation type="journal article" date="2016" name="Sci. Rep.">
        <title>Insights into Adaptations to a Near-Obligate Nematode Endoparasitic Lifestyle from the Finished Genome of Drechmeria coniospora.</title>
        <authorList>
            <person name="Zhang L."/>
            <person name="Zhou Z."/>
            <person name="Guo Q."/>
            <person name="Fokkens L."/>
            <person name="Miskei M."/>
            <person name="Pocsi I."/>
            <person name="Zhang W."/>
            <person name="Chen M."/>
            <person name="Wang L."/>
            <person name="Sun Y."/>
            <person name="Donzelli B.G."/>
            <person name="Gibson D.M."/>
            <person name="Nelson D.R."/>
            <person name="Luo J.G."/>
            <person name="Rep M."/>
            <person name="Liu H."/>
            <person name="Yang S."/>
            <person name="Wang J."/>
            <person name="Krasnoff S.B."/>
            <person name="Xu Y."/>
            <person name="Molnar I."/>
            <person name="Lin M."/>
        </authorList>
    </citation>
    <scope>NUCLEOTIDE SEQUENCE [LARGE SCALE GENOMIC DNA]</scope>
    <source>
        <strain evidence="5 6">ARSEF 6962</strain>
    </source>
</reference>
<feature type="domain" description="C2" evidence="2">
    <location>
        <begin position="901"/>
        <end position="1019"/>
    </location>
</feature>
<protein>
    <recommendedName>
        <fullName evidence="7">C2 domain containing protein</fullName>
    </recommendedName>
</protein>
<dbReference type="PROSITE" id="PS51258">
    <property type="entry name" value="MHD1"/>
    <property type="match status" value="1"/>
</dbReference>
<dbReference type="Pfam" id="PF00168">
    <property type="entry name" value="C2"/>
    <property type="match status" value="1"/>
</dbReference>
<dbReference type="FunCoup" id="A0A151GME8">
    <property type="interactions" value="48"/>
</dbReference>
<dbReference type="CDD" id="cd04043">
    <property type="entry name" value="C2_Munc13_fungal"/>
    <property type="match status" value="1"/>
</dbReference>
<dbReference type="OrthoDB" id="2015333at2759"/>
<comment type="caution">
    <text evidence="5">The sequence shown here is derived from an EMBL/GenBank/DDBJ whole genome shotgun (WGS) entry which is preliminary data.</text>
</comment>
<dbReference type="InterPro" id="IPR010439">
    <property type="entry name" value="MUN_dom"/>
</dbReference>
<name>A0A151GME8_DRECN</name>
<organism evidence="5 6">
    <name type="scientific">Drechmeria coniospora</name>
    <name type="common">Nematophagous fungus</name>
    <name type="synonym">Meria coniospora</name>
    <dbReference type="NCBI Taxonomy" id="98403"/>
    <lineage>
        <taxon>Eukaryota</taxon>
        <taxon>Fungi</taxon>
        <taxon>Dikarya</taxon>
        <taxon>Ascomycota</taxon>
        <taxon>Pezizomycotina</taxon>
        <taxon>Sordariomycetes</taxon>
        <taxon>Hypocreomycetidae</taxon>
        <taxon>Hypocreales</taxon>
        <taxon>Ophiocordycipitaceae</taxon>
        <taxon>Drechmeria</taxon>
    </lineage>
</organism>
<feature type="region of interest" description="Disordered" evidence="1">
    <location>
        <begin position="1"/>
        <end position="37"/>
    </location>
</feature>
<dbReference type="Pfam" id="PF06292">
    <property type="entry name" value="MUN"/>
    <property type="match status" value="1"/>
</dbReference>
<dbReference type="EMBL" id="LAYC01000002">
    <property type="protein sequence ID" value="KYK58201.1"/>
    <property type="molecule type" value="Genomic_DNA"/>
</dbReference>
<evidence type="ECO:0008006" key="7">
    <source>
        <dbReference type="Google" id="ProtNLM"/>
    </source>
</evidence>
<dbReference type="PANTHER" id="PTHR47263:SF1">
    <property type="entry name" value="C2 DOMAIN PROTEIN (AFU_ORTHOLOGUE AFUA_7G02350)"/>
    <property type="match status" value="1"/>
</dbReference>
<dbReference type="RefSeq" id="XP_040657553.1">
    <property type="nucleotide sequence ID" value="XM_040802520.1"/>
</dbReference>
<keyword evidence="6" id="KW-1185">Reference proteome</keyword>
<accession>A0A151GME8</accession>
<dbReference type="PROSITE" id="PS50004">
    <property type="entry name" value="C2"/>
    <property type="match status" value="1"/>
</dbReference>
<dbReference type="GeneID" id="63717857"/>
<evidence type="ECO:0000313" key="6">
    <source>
        <dbReference type="Proteomes" id="UP000076580"/>
    </source>
</evidence>
<feature type="compositionally biased region" description="Low complexity" evidence="1">
    <location>
        <begin position="17"/>
        <end position="34"/>
    </location>
</feature>
<dbReference type="InterPro" id="IPR014770">
    <property type="entry name" value="Munc13_1"/>
</dbReference>
<dbReference type="PANTHER" id="PTHR47263">
    <property type="entry name" value="ADENYLATE CYCLASE ACTIVATION PROTEIN GIT1"/>
    <property type="match status" value="1"/>
</dbReference>
<dbReference type="SUPFAM" id="SSF49562">
    <property type="entry name" value="C2 domain (Calcium/lipid-binding domain, CaLB)"/>
    <property type="match status" value="1"/>
</dbReference>